<dbReference type="AlphaFoldDB" id="A0A2T7BDL3"/>
<keyword evidence="5" id="KW-1185">Reference proteome</keyword>
<dbReference type="Pfam" id="PF02397">
    <property type="entry name" value="Bac_transf"/>
    <property type="match status" value="1"/>
</dbReference>
<dbReference type="GO" id="GO:0016780">
    <property type="term" value="F:phosphotransferase activity, for other substituted phosphate groups"/>
    <property type="evidence" value="ECO:0007669"/>
    <property type="project" value="TreeGrafter"/>
</dbReference>
<name>A0A2T7BDL3_9BACT</name>
<sequence>MEQALQEKGFAFIHVKQLKDVRKTLTVFQEITNEMPVAVVCQYAKGLENNLQEYWSNGGSFPPLAQMPFFILADEKPIEDVQHFRARFRFVDDIITPNAWDHLEAKIATITKFKKISSFPAGEQQEVAAPRYTRHFLSNFMKRGLDLVVAPAILLPLLPVMLLIALLIRLESKGPVFYAATRAGRNYKVFKFYKFRTMVPDADKKLKELQHLNMYTDKKDGPVFFKVSNDPRITRLGKFLRNTSLDELPQLLNVIKGDMSLVGNRPLPLYEATTLTTDSYAERFLAPAGITGLWQVKKRGKKEMSIEERIELDISYAHQRSFRYDMWLILNTPKALVQKDDV</sequence>
<dbReference type="PANTHER" id="PTHR30576:SF0">
    <property type="entry name" value="UNDECAPRENYL-PHOSPHATE N-ACETYLGALACTOSAMINYL 1-PHOSPHATE TRANSFERASE-RELATED"/>
    <property type="match status" value="1"/>
</dbReference>
<reference evidence="4 5" key="1">
    <citation type="submission" date="2018-04" db="EMBL/GenBank/DDBJ databases">
        <title>Chitinophaga fuyangensis sp. nov., isolated from soil in a chemical factory.</title>
        <authorList>
            <person name="Chen K."/>
        </authorList>
    </citation>
    <scope>NUCLEOTIDE SEQUENCE [LARGE SCALE GENOMIC DNA]</scope>
    <source>
        <strain evidence="4 5">LY-1</strain>
    </source>
</reference>
<dbReference type="PANTHER" id="PTHR30576">
    <property type="entry name" value="COLANIC BIOSYNTHESIS UDP-GLUCOSE LIPID CARRIER TRANSFERASE"/>
    <property type="match status" value="1"/>
</dbReference>
<evidence type="ECO:0000256" key="1">
    <source>
        <dbReference type="ARBA" id="ARBA00006464"/>
    </source>
</evidence>
<keyword evidence="2" id="KW-0472">Membrane</keyword>
<accession>A0A2T7BDL3</accession>
<dbReference type="InterPro" id="IPR003362">
    <property type="entry name" value="Bact_transf"/>
</dbReference>
<evidence type="ECO:0000313" key="4">
    <source>
        <dbReference type="EMBL" id="PUZ23167.1"/>
    </source>
</evidence>
<evidence type="ECO:0000259" key="3">
    <source>
        <dbReference type="Pfam" id="PF02397"/>
    </source>
</evidence>
<keyword evidence="2" id="KW-0812">Transmembrane</keyword>
<feature type="transmembrane region" description="Helical" evidence="2">
    <location>
        <begin position="144"/>
        <end position="168"/>
    </location>
</feature>
<dbReference type="OrthoDB" id="9808602at2"/>
<protein>
    <recommendedName>
        <fullName evidence="3">Bacterial sugar transferase domain-containing protein</fullName>
    </recommendedName>
</protein>
<gene>
    <name evidence="4" type="ORF">DCC81_22480</name>
</gene>
<comment type="caution">
    <text evidence="4">The sequence shown here is derived from an EMBL/GenBank/DDBJ whole genome shotgun (WGS) entry which is preliminary data.</text>
</comment>
<feature type="domain" description="Bacterial sugar transferase" evidence="3">
    <location>
        <begin position="142"/>
        <end position="337"/>
    </location>
</feature>
<organism evidence="4 5">
    <name type="scientific">Chitinophaga parva</name>
    <dbReference type="NCBI Taxonomy" id="2169414"/>
    <lineage>
        <taxon>Bacteria</taxon>
        <taxon>Pseudomonadati</taxon>
        <taxon>Bacteroidota</taxon>
        <taxon>Chitinophagia</taxon>
        <taxon>Chitinophagales</taxon>
        <taxon>Chitinophagaceae</taxon>
        <taxon>Chitinophaga</taxon>
    </lineage>
</organism>
<evidence type="ECO:0000313" key="5">
    <source>
        <dbReference type="Proteomes" id="UP000244450"/>
    </source>
</evidence>
<proteinExistence type="inferred from homology"/>
<dbReference type="Proteomes" id="UP000244450">
    <property type="component" value="Unassembled WGS sequence"/>
</dbReference>
<keyword evidence="2" id="KW-1133">Transmembrane helix</keyword>
<dbReference type="EMBL" id="QCYK01000003">
    <property type="protein sequence ID" value="PUZ23167.1"/>
    <property type="molecule type" value="Genomic_DNA"/>
</dbReference>
<evidence type="ECO:0000256" key="2">
    <source>
        <dbReference type="SAM" id="Phobius"/>
    </source>
</evidence>
<comment type="similarity">
    <text evidence="1">Belongs to the bacterial sugar transferase family.</text>
</comment>